<keyword evidence="2" id="KW-1133">Transmembrane helix</keyword>
<evidence type="ECO:0000256" key="2">
    <source>
        <dbReference type="SAM" id="Phobius"/>
    </source>
</evidence>
<name>A0ABX7YV49_9GAMM</name>
<keyword evidence="2" id="KW-0812">Transmembrane</keyword>
<feature type="transmembrane region" description="Helical" evidence="2">
    <location>
        <begin position="6"/>
        <end position="23"/>
    </location>
</feature>
<reference evidence="3 4" key="1">
    <citation type="submission" date="2021-04" db="EMBL/GenBank/DDBJ databases">
        <title>Novel species identification of genus Shewanella.</title>
        <authorList>
            <person name="Liu G."/>
        </authorList>
    </citation>
    <scope>NUCLEOTIDE SEQUENCE [LARGE SCALE GENOMIC DNA]</scope>
    <source>
        <strain evidence="3 4">FJAT-54481</strain>
    </source>
</reference>
<dbReference type="Proteomes" id="UP000679575">
    <property type="component" value="Chromosome"/>
</dbReference>
<dbReference type="RefSeq" id="WP_212595568.1">
    <property type="nucleotide sequence ID" value="NZ_CP073587.1"/>
</dbReference>
<dbReference type="EMBL" id="CP073587">
    <property type="protein sequence ID" value="QUN06554.1"/>
    <property type="molecule type" value="Genomic_DNA"/>
</dbReference>
<organism evidence="3 4">
    <name type="scientific">Shewanella yunxiaonensis</name>
    <dbReference type="NCBI Taxonomy" id="2829809"/>
    <lineage>
        <taxon>Bacteria</taxon>
        <taxon>Pseudomonadati</taxon>
        <taxon>Pseudomonadota</taxon>
        <taxon>Gammaproteobacteria</taxon>
        <taxon>Alteromonadales</taxon>
        <taxon>Shewanellaceae</taxon>
        <taxon>Shewanella</taxon>
    </lineage>
</organism>
<protein>
    <recommendedName>
        <fullName evidence="5">Phage shock protein B</fullName>
    </recommendedName>
</protein>
<evidence type="ECO:0000313" key="4">
    <source>
        <dbReference type="Proteomes" id="UP000679575"/>
    </source>
</evidence>
<evidence type="ECO:0008006" key="5">
    <source>
        <dbReference type="Google" id="ProtNLM"/>
    </source>
</evidence>
<evidence type="ECO:0000313" key="3">
    <source>
        <dbReference type="EMBL" id="QUN06554.1"/>
    </source>
</evidence>
<keyword evidence="2" id="KW-0472">Membrane</keyword>
<proteinExistence type="predicted"/>
<accession>A0ABX7YV49</accession>
<gene>
    <name evidence="3" type="ORF">KDN34_03595</name>
</gene>
<keyword evidence="4" id="KW-1185">Reference proteome</keyword>
<keyword evidence="1" id="KW-0175">Coiled coil</keyword>
<feature type="coiled-coil region" evidence="1">
    <location>
        <begin position="20"/>
        <end position="54"/>
    </location>
</feature>
<evidence type="ECO:0000256" key="1">
    <source>
        <dbReference type="SAM" id="Coils"/>
    </source>
</evidence>
<sequence length="69" mass="7917">MSLISLIAIVVIGYFVVNLVKDYNGRQQQDSRQLEALQQEVADLKQRVITLEAIVVDKDEALKQKFRDL</sequence>